<feature type="region of interest" description="Disordered" evidence="3">
    <location>
        <begin position="66"/>
        <end position="128"/>
    </location>
</feature>
<feature type="compositionally biased region" description="Polar residues" evidence="3">
    <location>
        <begin position="100"/>
        <end position="117"/>
    </location>
</feature>
<accession>A0A395IUW6</accession>
<comment type="caution">
    <text evidence="5">The sequence shown here is derived from an EMBL/GenBank/DDBJ whole genome shotgun (WGS) entry which is preliminary data.</text>
</comment>
<dbReference type="PROSITE" id="PS50110">
    <property type="entry name" value="RESPONSE_REGULATORY"/>
    <property type="match status" value="1"/>
</dbReference>
<protein>
    <recommendedName>
        <fullName evidence="4">Response regulatory domain-containing protein</fullName>
    </recommendedName>
</protein>
<keyword evidence="1" id="KW-0597">Phosphoprotein</keyword>
<dbReference type="EMBL" id="QKRW01000016">
    <property type="protein sequence ID" value="RAL64100.1"/>
    <property type="molecule type" value="Genomic_DNA"/>
</dbReference>
<organism evidence="5 6">
    <name type="scientific">Monilinia fructigena</name>
    <dbReference type="NCBI Taxonomy" id="38457"/>
    <lineage>
        <taxon>Eukaryota</taxon>
        <taxon>Fungi</taxon>
        <taxon>Dikarya</taxon>
        <taxon>Ascomycota</taxon>
        <taxon>Pezizomycotina</taxon>
        <taxon>Leotiomycetes</taxon>
        <taxon>Helotiales</taxon>
        <taxon>Sclerotiniaceae</taxon>
        <taxon>Monilinia</taxon>
    </lineage>
</organism>
<dbReference type="Gene3D" id="3.40.50.2300">
    <property type="match status" value="1"/>
</dbReference>
<dbReference type="InterPro" id="IPR001789">
    <property type="entry name" value="Sig_transdc_resp-reg_receiver"/>
</dbReference>
<evidence type="ECO:0000256" key="3">
    <source>
        <dbReference type="SAM" id="MobiDB-lite"/>
    </source>
</evidence>
<evidence type="ECO:0000313" key="6">
    <source>
        <dbReference type="Proteomes" id="UP000249056"/>
    </source>
</evidence>
<sequence length="128" mass="14408">MPNVDGLQSTRLIREMGYSAPIVALTAFAEESNVKECYESGMDHFLSKPIRRPALKQVLKKFATIPERDGRLIPHPQKHSRKKGKPRNKITYNLHRYLHLQNTPSSDSNPNLSKFSGTPSPPSPLTTT</sequence>
<reference evidence="5 6" key="1">
    <citation type="submission" date="2018-06" db="EMBL/GenBank/DDBJ databases">
        <title>Genome Sequence of the Brown Rot Fungal Pathogen Monilinia fructigena.</title>
        <authorList>
            <person name="Landi L."/>
            <person name="De Miccolis Angelini R.M."/>
            <person name="Pollastro S."/>
            <person name="Abate D."/>
            <person name="Faretra F."/>
            <person name="Romanazzi G."/>
        </authorList>
    </citation>
    <scope>NUCLEOTIDE SEQUENCE [LARGE SCALE GENOMIC DNA]</scope>
    <source>
        <strain evidence="5 6">Mfrg269</strain>
    </source>
</reference>
<evidence type="ECO:0000256" key="1">
    <source>
        <dbReference type="ARBA" id="ARBA00022553"/>
    </source>
</evidence>
<dbReference type="InterPro" id="IPR050956">
    <property type="entry name" value="2C_system_His_kinase"/>
</dbReference>
<dbReference type="SUPFAM" id="SSF52172">
    <property type="entry name" value="CheY-like"/>
    <property type="match status" value="1"/>
</dbReference>
<feature type="domain" description="Response regulatory" evidence="4">
    <location>
        <begin position="1"/>
        <end position="63"/>
    </location>
</feature>
<dbReference type="OrthoDB" id="60033at2759"/>
<dbReference type="AlphaFoldDB" id="A0A395IUW6"/>
<dbReference type="PANTHER" id="PTHR43719:SF34">
    <property type="entry name" value="TWO-COMPONENT SYSTEM PROTEIN B"/>
    <property type="match status" value="1"/>
</dbReference>
<dbReference type="InterPro" id="IPR011006">
    <property type="entry name" value="CheY-like_superfamily"/>
</dbReference>
<feature type="compositionally biased region" description="Basic residues" evidence="3">
    <location>
        <begin position="76"/>
        <end position="88"/>
    </location>
</feature>
<dbReference type="GO" id="GO:0000160">
    <property type="term" value="P:phosphorelay signal transduction system"/>
    <property type="evidence" value="ECO:0007669"/>
    <property type="project" value="InterPro"/>
</dbReference>
<feature type="compositionally biased region" description="Pro residues" evidence="3">
    <location>
        <begin position="119"/>
        <end position="128"/>
    </location>
</feature>
<proteinExistence type="predicted"/>
<evidence type="ECO:0000259" key="4">
    <source>
        <dbReference type="PROSITE" id="PS50110"/>
    </source>
</evidence>
<name>A0A395IUW6_9HELO</name>
<dbReference type="PANTHER" id="PTHR43719">
    <property type="entry name" value="TWO-COMPONENT HISTIDINE KINASE"/>
    <property type="match status" value="1"/>
</dbReference>
<evidence type="ECO:0000256" key="2">
    <source>
        <dbReference type="PROSITE-ProRule" id="PRU00169"/>
    </source>
</evidence>
<keyword evidence="6" id="KW-1185">Reference proteome</keyword>
<gene>
    <name evidence="5" type="ORF">DID88_003288</name>
</gene>
<evidence type="ECO:0000313" key="5">
    <source>
        <dbReference type="EMBL" id="RAL64100.1"/>
    </source>
</evidence>
<dbReference type="Proteomes" id="UP000249056">
    <property type="component" value="Unassembled WGS sequence"/>
</dbReference>
<comment type="caution">
    <text evidence="2">Lacks conserved residue(s) required for the propagation of feature annotation.</text>
</comment>
<dbReference type="Pfam" id="PF00072">
    <property type="entry name" value="Response_reg"/>
    <property type="match status" value="1"/>
</dbReference>
<dbReference type="CDD" id="cd17546">
    <property type="entry name" value="REC_hyHK_CKI1_RcsC-like"/>
    <property type="match status" value="1"/>
</dbReference>